<name>A0A6H5GVU2_9HEMI</name>
<dbReference type="AlphaFoldDB" id="A0A6H5GVU2"/>
<reference evidence="6 7" key="1">
    <citation type="submission" date="2020-02" db="EMBL/GenBank/DDBJ databases">
        <authorList>
            <person name="Ferguson B K."/>
        </authorList>
    </citation>
    <scope>NUCLEOTIDE SEQUENCE [LARGE SCALE GENOMIC DNA]</scope>
</reference>
<evidence type="ECO:0000313" key="6">
    <source>
        <dbReference type="EMBL" id="CAB0007618.1"/>
    </source>
</evidence>
<dbReference type="SMART" id="SM00181">
    <property type="entry name" value="EGF"/>
    <property type="match status" value="4"/>
</dbReference>
<dbReference type="PANTHER" id="PTHR14949">
    <property type="entry name" value="EGF-LIKE-DOMAIN, MULTIPLE 7, 8"/>
    <property type="match status" value="1"/>
</dbReference>
<dbReference type="PANTHER" id="PTHR14949:SF56">
    <property type="entry name" value="EGF-LIKE-DOMAIN, MULTIPLE 7"/>
    <property type="match status" value="1"/>
</dbReference>
<dbReference type="PROSITE" id="PS00022">
    <property type="entry name" value="EGF_1"/>
    <property type="match status" value="2"/>
</dbReference>
<feature type="non-terminal residue" evidence="6">
    <location>
        <position position="892"/>
    </location>
</feature>
<evidence type="ECO:0000256" key="3">
    <source>
        <dbReference type="PROSITE-ProRule" id="PRU00076"/>
    </source>
</evidence>
<dbReference type="EMBL" id="CADCXU010019154">
    <property type="protein sequence ID" value="CAB0007618.1"/>
    <property type="molecule type" value="Genomic_DNA"/>
</dbReference>
<feature type="compositionally biased region" description="Basic residues" evidence="4">
    <location>
        <begin position="618"/>
        <end position="634"/>
    </location>
</feature>
<accession>A0A6H5GVU2</accession>
<keyword evidence="1" id="KW-0732">Signal</keyword>
<evidence type="ECO:0000313" key="7">
    <source>
        <dbReference type="Proteomes" id="UP000479000"/>
    </source>
</evidence>
<dbReference type="GO" id="GO:0005576">
    <property type="term" value="C:extracellular region"/>
    <property type="evidence" value="ECO:0007669"/>
    <property type="project" value="TreeGrafter"/>
</dbReference>
<dbReference type="GO" id="GO:0048513">
    <property type="term" value="P:animal organ development"/>
    <property type="evidence" value="ECO:0007669"/>
    <property type="project" value="UniProtKB-ARBA"/>
</dbReference>
<evidence type="ECO:0000256" key="1">
    <source>
        <dbReference type="ARBA" id="ARBA00022729"/>
    </source>
</evidence>
<dbReference type="GO" id="GO:0005102">
    <property type="term" value="F:signaling receptor binding"/>
    <property type="evidence" value="ECO:0007669"/>
    <property type="project" value="TreeGrafter"/>
</dbReference>
<keyword evidence="3" id="KW-0245">EGF-like domain</keyword>
<feature type="disulfide bond" evidence="3">
    <location>
        <begin position="483"/>
        <end position="493"/>
    </location>
</feature>
<dbReference type="CDD" id="cd00055">
    <property type="entry name" value="EGF_Lam"/>
    <property type="match status" value="1"/>
</dbReference>
<dbReference type="Proteomes" id="UP000479000">
    <property type="component" value="Unassembled WGS sequence"/>
</dbReference>
<dbReference type="GO" id="GO:0009986">
    <property type="term" value="C:cell surface"/>
    <property type="evidence" value="ECO:0007669"/>
    <property type="project" value="TreeGrafter"/>
</dbReference>
<feature type="disulfide bond" evidence="3">
    <location>
        <begin position="419"/>
        <end position="429"/>
    </location>
</feature>
<dbReference type="Gene3D" id="2.60.120.200">
    <property type="match status" value="1"/>
</dbReference>
<dbReference type="Gene3D" id="2.10.25.10">
    <property type="entry name" value="Laminin"/>
    <property type="match status" value="2"/>
</dbReference>
<evidence type="ECO:0000256" key="4">
    <source>
        <dbReference type="SAM" id="MobiDB-lite"/>
    </source>
</evidence>
<dbReference type="InterPro" id="IPR000742">
    <property type="entry name" value="EGF"/>
</dbReference>
<dbReference type="OrthoDB" id="5989160at2759"/>
<feature type="disulfide bond" evidence="3">
    <location>
        <begin position="437"/>
        <end position="446"/>
    </location>
</feature>
<feature type="region of interest" description="Disordered" evidence="4">
    <location>
        <begin position="609"/>
        <end position="636"/>
    </location>
</feature>
<dbReference type="InterPro" id="IPR050969">
    <property type="entry name" value="Dev_Signal_Modulators"/>
</dbReference>
<dbReference type="PROSITE" id="PS50026">
    <property type="entry name" value="EGF_3"/>
    <property type="match status" value="2"/>
</dbReference>
<organism evidence="6 7">
    <name type="scientific">Nesidiocoris tenuis</name>
    <dbReference type="NCBI Taxonomy" id="355587"/>
    <lineage>
        <taxon>Eukaryota</taxon>
        <taxon>Metazoa</taxon>
        <taxon>Ecdysozoa</taxon>
        <taxon>Arthropoda</taxon>
        <taxon>Hexapoda</taxon>
        <taxon>Insecta</taxon>
        <taxon>Pterygota</taxon>
        <taxon>Neoptera</taxon>
        <taxon>Paraneoptera</taxon>
        <taxon>Hemiptera</taxon>
        <taxon>Heteroptera</taxon>
        <taxon>Panheteroptera</taxon>
        <taxon>Cimicomorpha</taxon>
        <taxon>Miridae</taxon>
        <taxon>Dicyphina</taxon>
        <taxon>Nesidiocoris</taxon>
    </lineage>
</organism>
<dbReference type="SUPFAM" id="SSF49899">
    <property type="entry name" value="Concanavalin A-like lectins/glucanases"/>
    <property type="match status" value="1"/>
</dbReference>
<keyword evidence="7" id="KW-1185">Reference proteome</keyword>
<dbReference type="GO" id="GO:0048731">
    <property type="term" value="P:system development"/>
    <property type="evidence" value="ECO:0007669"/>
    <property type="project" value="UniProtKB-ARBA"/>
</dbReference>
<keyword evidence="2 3" id="KW-1015">Disulfide bond</keyword>
<proteinExistence type="predicted"/>
<evidence type="ECO:0000256" key="2">
    <source>
        <dbReference type="ARBA" id="ARBA00023157"/>
    </source>
</evidence>
<comment type="caution">
    <text evidence="3">Lacks conserved residue(s) required for the propagation of feature annotation.</text>
</comment>
<sequence length="892" mass="98025">MFFTVKIMFHNDIAALNRLILTNTEFSTRRTLNKAFSGQQTSAAKTITGSKDRSNCGGCSENRSLFTVSEENSTLKTLAGAREKQRRAKDFDCESERLPIGICRTAVAKQTVFALETIDTVETVAVEQSVAAIKTIIDLRIVRDLEGRSAVVRKTSAAMEIAVTLETDHCHENKPVGGTLFSLRSRRQEECYFAVEIAGPDAIKLVHSGPNGTQSVLIPALMGDGKWHRLALGIQDDSSVRSYFDCRWVSTDILKKNALDIPEDADLVIGYLFSFISNGHKSIKDTRSIGRWKSQQEVHGCSSCIRVFPIEGIPGRIELKTLKLTYEGGPKSNGNRAGGERLLQRLVGLERMQRHLRTWSANESVDLRRRRPLRTKNADEALRSYDCHCDNGGTCKKHAPNECRCRAGWDGPECRTPVCRPRCRNGGVCTRPGSCACPDHFTGSICQTHTCDEGCQNGGACVGPGLCECPHNATGDRCERPLCDPPCENGATCAPGNICLCMPHSSGPRCHENPSGEAAMARRYFPDTRSAAMAASSVRPAYTNVGRRMRDANVPGNPCRLSQATERMVALRYVQNILVQLKLQTEVGRPTRKPGDVQRVGRRVWRAKVKAGAGTPPKYRRSTPPKYSTKRKFSSSRPMGRYIGKIEGLRCASRIGNTFNHSRHAIGFTRSLVGSNGLPRPVSVLNPITSARGEKQVTLRTSLVNNVRKLLTPVKRSEGNIPSRVPSILGRTVMTMHVHVAHVTSRTPRTASIYRDRWLNTTRKSSASASSSGSFILCCGQVRLLLVARVDEPTICACARGPQGSGVRLPNRLFKEFVNTKTEPTGLNWPEGCTENLGGSCRKFMASRSNFRPILNSIDPKSEDLEPFQAFDFSAAAITLKGQFTVTPSSGQ</sequence>
<dbReference type="InterPro" id="IPR002049">
    <property type="entry name" value="LE_dom"/>
</dbReference>
<feature type="domain" description="EGF-like" evidence="5">
    <location>
        <begin position="479"/>
        <end position="511"/>
    </location>
</feature>
<feature type="disulfide bond" evidence="3">
    <location>
        <begin position="501"/>
        <end position="510"/>
    </location>
</feature>
<protein>
    <recommendedName>
        <fullName evidence="5">EGF-like domain-containing protein</fullName>
    </recommendedName>
</protein>
<evidence type="ECO:0000259" key="5">
    <source>
        <dbReference type="PROSITE" id="PS50026"/>
    </source>
</evidence>
<dbReference type="InterPro" id="IPR013320">
    <property type="entry name" value="ConA-like_dom_sf"/>
</dbReference>
<gene>
    <name evidence="6" type="ORF">NTEN_LOCUS12890</name>
</gene>
<feature type="domain" description="EGF-like" evidence="5">
    <location>
        <begin position="415"/>
        <end position="447"/>
    </location>
</feature>
<dbReference type="FunFam" id="2.10.25.10:FF:000020">
    <property type="entry name" value="Latent-transforming growth factor beta-binding protein 1"/>
    <property type="match status" value="1"/>
</dbReference>